<dbReference type="STRING" id="1817772.A2527_13845"/>
<comment type="caution">
    <text evidence="3">The sequence shown here is derived from an EMBL/GenBank/DDBJ whole genome shotgun (WGS) entry which is preliminary data.</text>
</comment>
<proteinExistence type="predicted"/>
<dbReference type="EMBL" id="MFNE01000053">
    <property type="protein sequence ID" value="OGG93015.1"/>
    <property type="molecule type" value="Genomic_DNA"/>
</dbReference>
<reference evidence="3 4" key="1">
    <citation type="journal article" date="2016" name="Nat. Commun.">
        <title>Thousands of microbial genomes shed light on interconnected biogeochemical processes in an aquifer system.</title>
        <authorList>
            <person name="Anantharaman K."/>
            <person name="Brown C.T."/>
            <person name="Hug L.A."/>
            <person name="Sharon I."/>
            <person name="Castelle C.J."/>
            <person name="Probst A.J."/>
            <person name="Thomas B.C."/>
            <person name="Singh A."/>
            <person name="Wilkins M.J."/>
            <person name="Karaoz U."/>
            <person name="Brodie E.L."/>
            <person name="Williams K.H."/>
            <person name="Hubbard S.S."/>
            <person name="Banfield J.F."/>
        </authorList>
    </citation>
    <scope>NUCLEOTIDE SEQUENCE [LARGE SCALE GENOMIC DNA]</scope>
</reference>
<dbReference type="SUPFAM" id="SSF48695">
    <property type="entry name" value="Multiheme cytochromes"/>
    <property type="match status" value="1"/>
</dbReference>
<dbReference type="Proteomes" id="UP000178449">
    <property type="component" value="Unassembled WGS sequence"/>
</dbReference>
<sequence length="298" mass="33682">MKAWSGFFAVFALLVGVVWYSPRLAFEPGPLSKGHQKQSDNCASCHVPFEGAGRCESCHKPKEFESNPKLVFHHQLAQESCNACHKIHGGGQPKPFKHELLPKSIEANCVGCHARPNDQLHRPLGENCANCHHQTAFKPAQFVHKSLPPAELSQCTTCHEKPADRLHQKLTGSCQSCHGFTAFKPAQFEHDQYFRFDRHHPETCDNCHQNSDYSTYTCYGCHEHSPGSIAGEHREEGIRNFEDCANCHASGDENDIRSRRSRSEADYSQPAQPSSEPVKHSYKKRERHSEHEEDEDDD</sequence>
<organism evidence="3 4">
    <name type="scientific">Candidatus Lambdaproteobacteria bacterium RIFOXYD2_FULL_50_16</name>
    <dbReference type="NCBI Taxonomy" id="1817772"/>
    <lineage>
        <taxon>Bacteria</taxon>
        <taxon>Pseudomonadati</taxon>
        <taxon>Pseudomonadota</taxon>
        <taxon>Candidatus Lambdaproteobacteria</taxon>
    </lineage>
</organism>
<dbReference type="CDD" id="cd08168">
    <property type="entry name" value="Cytochrom_C3"/>
    <property type="match status" value="1"/>
</dbReference>
<dbReference type="InterPro" id="IPR036280">
    <property type="entry name" value="Multihaem_cyt_sf"/>
</dbReference>
<protein>
    <recommendedName>
        <fullName evidence="2">Doubled CXXCH motif domain-containing protein</fullName>
    </recommendedName>
</protein>
<name>A0A1F6G4I0_9PROT</name>
<feature type="region of interest" description="Disordered" evidence="1">
    <location>
        <begin position="252"/>
        <end position="298"/>
    </location>
</feature>
<accession>A0A1F6G4I0</accession>
<gene>
    <name evidence="3" type="ORF">A2527_13845</name>
</gene>
<feature type="domain" description="Doubled CXXCH motif" evidence="2">
    <location>
        <begin position="73"/>
        <end position="115"/>
    </location>
</feature>
<evidence type="ECO:0000313" key="3">
    <source>
        <dbReference type="EMBL" id="OGG93015.1"/>
    </source>
</evidence>
<dbReference type="AlphaFoldDB" id="A0A1F6G4I0"/>
<dbReference type="InterPro" id="IPR010177">
    <property type="entry name" value="Paired_CXXCH_1"/>
</dbReference>
<feature type="compositionally biased region" description="Basic and acidic residues" evidence="1">
    <location>
        <begin position="252"/>
        <end position="265"/>
    </location>
</feature>
<evidence type="ECO:0000256" key="1">
    <source>
        <dbReference type="SAM" id="MobiDB-lite"/>
    </source>
</evidence>
<evidence type="ECO:0000259" key="2">
    <source>
        <dbReference type="Pfam" id="PF09699"/>
    </source>
</evidence>
<evidence type="ECO:0000313" key="4">
    <source>
        <dbReference type="Proteomes" id="UP000178449"/>
    </source>
</evidence>
<dbReference type="Gene3D" id="3.90.10.10">
    <property type="entry name" value="Cytochrome C3"/>
    <property type="match status" value="2"/>
</dbReference>
<dbReference type="Pfam" id="PF09699">
    <property type="entry name" value="Paired_CXXCH_1"/>
    <property type="match status" value="1"/>
</dbReference>